<evidence type="ECO:0000313" key="4">
    <source>
        <dbReference type="Proteomes" id="UP001166052"/>
    </source>
</evidence>
<evidence type="ECO:0000313" key="3">
    <source>
        <dbReference type="EMBL" id="MBN3291061.1"/>
    </source>
</evidence>
<dbReference type="PROSITE" id="PS00022">
    <property type="entry name" value="EGF_1"/>
    <property type="match status" value="1"/>
</dbReference>
<gene>
    <name evidence="3" type="primary">Atraid</name>
    <name evidence="3" type="ORF">GTO92_0006273</name>
</gene>
<comment type="caution">
    <text evidence="3">The sequence shown here is derived from an EMBL/GenBank/DDBJ whole genome shotgun (WGS) entry which is preliminary data.</text>
</comment>
<dbReference type="PANTHER" id="PTHR15926:SF1">
    <property type="entry name" value="ALL-TRANS RETINOIC ACID-INDUCED DIFFERENTIATION FACTOR"/>
    <property type="match status" value="1"/>
</dbReference>
<dbReference type="PROSITE" id="PS01186">
    <property type="entry name" value="EGF_2"/>
    <property type="match status" value="1"/>
</dbReference>
<protein>
    <submittedName>
        <fullName evidence="3">ARAID factor</fullName>
    </submittedName>
</protein>
<dbReference type="InterPro" id="IPR000742">
    <property type="entry name" value="EGF"/>
</dbReference>
<keyword evidence="1" id="KW-0245">EGF-like domain</keyword>
<name>A0ABS2YWE0_POLSE</name>
<dbReference type="EMBL" id="JAAWVN010010598">
    <property type="protein sequence ID" value="MBN3291061.1"/>
    <property type="molecule type" value="Genomic_DNA"/>
</dbReference>
<dbReference type="InterPro" id="IPR042350">
    <property type="entry name" value="ATRAID"/>
</dbReference>
<reference evidence="3" key="1">
    <citation type="journal article" date="2021" name="Cell">
        <title>Tracing the genetic footprints of vertebrate landing in non-teleost ray-finned fishes.</title>
        <authorList>
            <person name="Bi X."/>
            <person name="Wang K."/>
            <person name="Yang L."/>
            <person name="Pan H."/>
            <person name="Jiang H."/>
            <person name="Wei Q."/>
            <person name="Fang M."/>
            <person name="Yu H."/>
            <person name="Zhu C."/>
            <person name="Cai Y."/>
            <person name="He Y."/>
            <person name="Gan X."/>
            <person name="Zeng H."/>
            <person name="Yu D."/>
            <person name="Zhu Y."/>
            <person name="Jiang H."/>
            <person name="Qiu Q."/>
            <person name="Yang H."/>
            <person name="Zhang Y.E."/>
            <person name="Wang W."/>
            <person name="Zhu M."/>
            <person name="He S."/>
            <person name="Zhang G."/>
        </authorList>
    </citation>
    <scope>NUCLEOTIDE SEQUENCE</scope>
    <source>
        <strain evidence="3">Bchr_001</strain>
    </source>
</reference>
<proteinExistence type="predicted"/>
<dbReference type="Proteomes" id="UP001166052">
    <property type="component" value="Unassembled WGS sequence"/>
</dbReference>
<feature type="disulfide bond" evidence="1">
    <location>
        <begin position="154"/>
        <end position="163"/>
    </location>
</feature>
<keyword evidence="4" id="KW-1185">Reference proteome</keyword>
<feature type="non-terminal residue" evidence="3">
    <location>
        <position position="1"/>
    </location>
</feature>
<comment type="caution">
    <text evidence="1">Lacks conserved residue(s) required for the propagation of feature annotation.</text>
</comment>
<evidence type="ECO:0000256" key="1">
    <source>
        <dbReference type="PROSITE-ProRule" id="PRU00076"/>
    </source>
</evidence>
<keyword evidence="1" id="KW-1015">Disulfide bond</keyword>
<dbReference type="PANTHER" id="PTHR15926">
    <property type="entry name" value="ALL-TRANS RETINOIC ACID-INDUCED DIFFERENTIATION FACTOR"/>
    <property type="match status" value="1"/>
</dbReference>
<evidence type="ECO:0000259" key="2">
    <source>
        <dbReference type="PROSITE" id="PS50026"/>
    </source>
</evidence>
<feature type="domain" description="EGF-like" evidence="2">
    <location>
        <begin position="122"/>
        <end position="164"/>
    </location>
</feature>
<sequence>QVCSLCVGTVGNGSAVWDLCYTKKSFVVKGRCCLQTQDEENQIIGLDLKNCSLAEVDDLHEAYTAEVVDLSENPLQNVSKLTFHGFTSMYFLVLPPVLECPGGNESWEITEVSNSIRICKRQKSACNSTGEPAWLCPENSLCQPDGPGMFQCICVDGFHGYKCLRMVRTTP</sequence>
<accession>A0ABS2YWE0</accession>
<dbReference type="PROSITE" id="PS50026">
    <property type="entry name" value="EGF_3"/>
    <property type="match status" value="1"/>
</dbReference>
<feature type="non-terminal residue" evidence="3">
    <location>
        <position position="171"/>
    </location>
</feature>
<organism evidence="3 4">
    <name type="scientific">Polypterus senegalus</name>
    <name type="common">Senegal bichir</name>
    <dbReference type="NCBI Taxonomy" id="55291"/>
    <lineage>
        <taxon>Eukaryota</taxon>
        <taxon>Metazoa</taxon>
        <taxon>Chordata</taxon>
        <taxon>Craniata</taxon>
        <taxon>Vertebrata</taxon>
        <taxon>Euteleostomi</taxon>
        <taxon>Actinopterygii</taxon>
        <taxon>Polypteriformes</taxon>
        <taxon>Polypteridae</taxon>
        <taxon>Polypterus</taxon>
    </lineage>
</organism>